<evidence type="ECO:0000256" key="2">
    <source>
        <dbReference type="ARBA" id="ARBA00023125"/>
    </source>
</evidence>
<dbReference type="SMART" id="SM00857">
    <property type="entry name" value="Resolvase"/>
    <property type="match status" value="1"/>
</dbReference>
<keyword evidence="1" id="KW-0229">DNA integration</keyword>
<evidence type="ECO:0000256" key="3">
    <source>
        <dbReference type="ARBA" id="ARBA00023172"/>
    </source>
</evidence>
<reference evidence="6 7" key="1">
    <citation type="submission" date="2024-05" db="EMBL/GenBank/DDBJ databases">
        <authorList>
            <person name="Duchaud E."/>
        </authorList>
    </citation>
    <scope>NUCLEOTIDE SEQUENCE [LARGE SCALE GENOMIC DNA]</scope>
    <source>
        <strain evidence="6">Ena-SAMPLE-TAB-13-05-2024-13:56:06:370-140305</strain>
    </source>
</reference>
<dbReference type="Proteomes" id="UP001497602">
    <property type="component" value="Unassembled WGS sequence"/>
</dbReference>
<keyword evidence="2" id="KW-0238">DNA-binding</keyword>
<dbReference type="PANTHER" id="PTHR30461">
    <property type="entry name" value="DNA-INVERTASE FROM LAMBDOID PROPHAGE"/>
    <property type="match status" value="1"/>
</dbReference>
<dbReference type="Pfam" id="PF00239">
    <property type="entry name" value="Resolvase"/>
    <property type="match status" value="1"/>
</dbReference>
<keyword evidence="3" id="KW-0233">DNA recombination</keyword>
<dbReference type="PROSITE" id="PS00397">
    <property type="entry name" value="RECOMBINASES_1"/>
    <property type="match status" value="1"/>
</dbReference>
<proteinExistence type="predicted"/>
<dbReference type="PROSITE" id="PS51736">
    <property type="entry name" value="RECOMBINASES_3"/>
    <property type="match status" value="1"/>
</dbReference>
<evidence type="ECO:0000313" key="7">
    <source>
        <dbReference type="Proteomes" id="UP001497602"/>
    </source>
</evidence>
<gene>
    <name evidence="6" type="ORF">T190115A13A_270042</name>
</gene>
<name>A0ABP1F8I4_9FLAO</name>
<dbReference type="PROSITE" id="PS00398">
    <property type="entry name" value="RECOMBINASES_2"/>
    <property type="match status" value="1"/>
</dbReference>
<dbReference type="InterPro" id="IPR006119">
    <property type="entry name" value="Resolv_N"/>
</dbReference>
<dbReference type="SUPFAM" id="SSF53041">
    <property type="entry name" value="Resolvase-like"/>
    <property type="match status" value="1"/>
</dbReference>
<dbReference type="PANTHER" id="PTHR30461:SF2">
    <property type="entry name" value="SERINE RECOMBINASE PINE-RELATED"/>
    <property type="match status" value="1"/>
</dbReference>
<sequence length="215" mass="24744">MRQDFYYLRVSTENQNVDMQLDRVKLLGAKDENIFIDKDSGKNDDRKELKKLLGKLRQGDKVIFYDLTRLGRNLKYLITLVEHFYEMGVDFQDLTNPFINTESTRTAEGELIFLIFGALGQYFRKSSNEKVKAGLAAARARGKFGGRPKGISDRLKEKAPLAVIMHKNPDVSIKDIMNALHISQGSVYRCFEHEGYDYKKQHKNKGNKNAAYKLK</sequence>
<evidence type="ECO:0000256" key="1">
    <source>
        <dbReference type="ARBA" id="ARBA00022908"/>
    </source>
</evidence>
<dbReference type="RefSeq" id="WP_348704014.1">
    <property type="nucleotide sequence ID" value="NZ_CAXIYA010000014.1"/>
</dbReference>
<dbReference type="InterPro" id="IPR036162">
    <property type="entry name" value="Resolvase-like_N_sf"/>
</dbReference>
<evidence type="ECO:0000259" key="5">
    <source>
        <dbReference type="PROSITE" id="PS51736"/>
    </source>
</evidence>
<accession>A0ABP1F8I4</accession>
<feature type="active site" description="O-(5'-phospho-DNA)-serine intermediate" evidence="4">
    <location>
        <position position="11"/>
    </location>
</feature>
<dbReference type="CDD" id="cd03768">
    <property type="entry name" value="SR_ResInv"/>
    <property type="match status" value="1"/>
</dbReference>
<organism evidence="6 7">
    <name type="scientific">Tenacibaculum vairaonense</name>
    <dbReference type="NCBI Taxonomy" id="3137860"/>
    <lineage>
        <taxon>Bacteria</taxon>
        <taxon>Pseudomonadati</taxon>
        <taxon>Bacteroidota</taxon>
        <taxon>Flavobacteriia</taxon>
        <taxon>Flavobacteriales</taxon>
        <taxon>Flavobacteriaceae</taxon>
        <taxon>Tenacibaculum</taxon>
    </lineage>
</organism>
<dbReference type="InterPro" id="IPR050639">
    <property type="entry name" value="SSR_resolvase"/>
</dbReference>
<dbReference type="EMBL" id="CAXJRC010000019">
    <property type="protein sequence ID" value="CAL2106685.1"/>
    <property type="molecule type" value="Genomic_DNA"/>
</dbReference>
<feature type="domain" description="Resolvase/invertase-type recombinase catalytic" evidence="5">
    <location>
        <begin position="3"/>
        <end position="142"/>
    </location>
</feature>
<protein>
    <submittedName>
        <fullName evidence="6">Site-specific DNA recombinase</fullName>
    </submittedName>
</protein>
<dbReference type="InterPro" id="IPR006118">
    <property type="entry name" value="Recombinase_CS"/>
</dbReference>
<evidence type="ECO:0000256" key="4">
    <source>
        <dbReference type="PROSITE-ProRule" id="PRU10137"/>
    </source>
</evidence>
<keyword evidence="7" id="KW-1185">Reference proteome</keyword>
<evidence type="ECO:0000313" key="6">
    <source>
        <dbReference type="EMBL" id="CAL2106685.1"/>
    </source>
</evidence>
<comment type="caution">
    <text evidence="6">The sequence shown here is derived from an EMBL/GenBank/DDBJ whole genome shotgun (WGS) entry which is preliminary data.</text>
</comment>
<dbReference type="Gene3D" id="3.40.50.1390">
    <property type="entry name" value="Resolvase, N-terminal catalytic domain"/>
    <property type="match status" value="1"/>
</dbReference>